<feature type="domain" description="TonB-dependent transporter Oar-like beta-barrel" evidence="6">
    <location>
        <begin position="251"/>
        <end position="1251"/>
    </location>
</feature>
<proteinExistence type="predicted"/>
<organism evidence="7 8">
    <name type="scientific">Granulicella mallensis (strain ATCC BAA-1857 / DSM 23137 / MP5ACTX8)</name>
    <dbReference type="NCBI Taxonomy" id="682795"/>
    <lineage>
        <taxon>Bacteria</taxon>
        <taxon>Pseudomonadati</taxon>
        <taxon>Acidobacteriota</taxon>
        <taxon>Terriglobia</taxon>
        <taxon>Terriglobales</taxon>
        <taxon>Acidobacteriaceae</taxon>
        <taxon>Granulicella</taxon>
    </lineage>
</organism>
<evidence type="ECO:0000256" key="5">
    <source>
        <dbReference type="SAM" id="SignalP"/>
    </source>
</evidence>
<keyword evidence="5" id="KW-0732">Signal</keyword>
<dbReference type="RefSeq" id="WP_014265527.1">
    <property type="nucleotide sequence ID" value="NC_016631.1"/>
</dbReference>
<dbReference type="SUPFAM" id="SSF56935">
    <property type="entry name" value="Porins"/>
    <property type="match status" value="1"/>
</dbReference>
<name>G8NX35_GRAMM</name>
<dbReference type="STRING" id="682795.AciX8_2332"/>
<dbReference type="SUPFAM" id="SSF49464">
    <property type="entry name" value="Carboxypeptidase regulatory domain-like"/>
    <property type="match status" value="1"/>
</dbReference>
<feature type="region of interest" description="Disordered" evidence="4">
    <location>
        <begin position="772"/>
        <end position="791"/>
    </location>
</feature>
<dbReference type="InterPro" id="IPR036942">
    <property type="entry name" value="Beta-barrel_TonB_sf"/>
</dbReference>
<dbReference type="Pfam" id="PF25183">
    <property type="entry name" value="OMP_b-brl_4"/>
    <property type="match status" value="1"/>
</dbReference>
<feature type="compositionally biased region" description="Polar residues" evidence="4">
    <location>
        <begin position="777"/>
        <end position="791"/>
    </location>
</feature>
<keyword evidence="8" id="KW-1185">Reference proteome</keyword>
<dbReference type="EMBL" id="CP003130">
    <property type="protein sequence ID" value="AEU36649.1"/>
    <property type="molecule type" value="Genomic_DNA"/>
</dbReference>
<dbReference type="Gene3D" id="2.40.170.20">
    <property type="entry name" value="TonB-dependent receptor, beta-barrel domain"/>
    <property type="match status" value="1"/>
</dbReference>
<dbReference type="AlphaFoldDB" id="G8NX35"/>
<feature type="chain" id="PRO_5003512128" evidence="5">
    <location>
        <begin position="29"/>
        <end position="1258"/>
    </location>
</feature>
<evidence type="ECO:0000256" key="2">
    <source>
        <dbReference type="ARBA" id="ARBA00023136"/>
    </source>
</evidence>
<gene>
    <name evidence="7" type="ordered locus">AciX8_2332</name>
</gene>
<dbReference type="InterPro" id="IPR057601">
    <property type="entry name" value="Oar-like_b-barrel"/>
</dbReference>
<evidence type="ECO:0000259" key="6">
    <source>
        <dbReference type="Pfam" id="PF25183"/>
    </source>
</evidence>
<keyword evidence="7" id="KW-0675">Receptor</keyword>
<dbReference type="Gene3D" id="2.60.40.1120">
    <property type="entry name" value="Carboxypeptidase-like, regulatory domain"/>
    <property type="match status" value="1"/>
</dbReference>
<keyword evidence="2" id="KW-0472">Membrane</keyword>
<feature type="signal peptide" evidence="5">
    <location>
        <begin position="1"/>
        <end position="28"/>
    </location>
</feature>
<dbReference type="Proteomes" id="UP000007113">
    <property type="component" value="Chromosome"/>
</dbReference>
<dbReference type="HOGENOM" id="CLU_006298_0_0_0"/>
<evidence type="ECO:0000256" key="4">
    <source>
        <dbReference type="SAM" id="MobiDB-lite"/>
    </source>
</evidence>
<evidence type="ECO:0000313" key="7">
    <source>
        <dbReference type="EMBL" id="AEU36649.1"/>
    </source>
</evidence>
<dbReference type="GO" id="GO:0009279">
    <property type="term" value="C:cell outer membrane"/>
    <property type="evidence" value="ECO:0007669"/>
    <property type="project" value="UniProtKB-SubCell"/>
</dbReference>
<accession>G8NX35</accession>
<dbReference type="KEGG" id="gma:AciX8_2332"/>
<sequence>MYASNRSRCRLSCNVLSLLLLLSALVYAPFAQGQIGGQGAISGTVTDTTGAAIPGATVTATNVDNNSVTVRTTSSAGYYVLSPLAPGQYTIKTSAPGFSALTQEHVTIDALQTIGYNPKLSLGSITESVTVDTAPPLLETENATLGTTMEQKEYTNLPLIMNGSPRNPTSFVGLMPGVNGGVGRSGEFNGSGSAGYLDEVYVDGIPLTAPVQQGDNRSVAYTVSPEAVEQFQVQTSGSPVEYEGAGIQNYVIKSGTNQFHGNLFGYIRNTIFDTWGFAGAIANVNVITKQPVKPVEHQLEVGGSLGGPIIKDKLFAFGTYDHFKYVSTPNPTQLTVPTMQARAGDFSQYPYPIYDPATTAACTAANGGVPCRYQFVGLKNGIPTPNVIDPSRISPISQALAAALPAPTNSALVNNYVSAIKGGTIYWKSAERVDYNISNKQRLSGILLLGNYSTIGPDYTSKLPLPYGTAEYVSQFSITGDVEHSYTITPHLVNQIKYAFNRLAAPDVNATLGTPNTATAAGLSGLPAGEAADTFPAVTFAGGTDNPTNWHAISGSVSNNEVVNTYILLDNMQYLRGKHSMTFGGQIQWLQDNYKYPNNSNSFPMTYGFNSTETANYFPAGNKSAGTLDTSTTGVAYAGFLLGAVDSSSLQTTAIPESGARYKTYAPYFQDDYKALKNLTINMGIRWDLWTPFKEVRNRSAYFDPTVKNPISGAPGILKYYGYGANSCNCSSPIKMWWKNIAPRIGVAYSVNPKTVIRAAYGISYARDAAEGGHNSGARTGPSQQGFSGTNTLSGTSLGEAAFSWDGDTSRVGPTVFGAGSFPGAVPTLPNTDPTQLSGNSSAQLDANGNIIQGSTIGYGDPYLGRRVPYFQNINIGVQRSVANRTTLSVNYVGSLGHFVPGAPRGYWTDALDPKYLLGGANGLGPLLAQPANAANVAAAQKILPGFRLPYATFAGSKATISQALRPFPQYSSISDVWADAANTAYHSLQLTLNQRTWNGITFTLNYTYAIATGDADDSRSGYDIPAGLISGLTTTAKEHSLDNTWQSNANKQQLTLYGVWELPFGKGRRYSGGNFLTRPIVNDWQLSSTYQYSSGAPVSVTDSSCLSVLGQGTCYPDWNPNFSGSARQNGSLGSHYVAGGVSPVYINGSTLGTSLSKLPTGAFMHTGGSTGNYLIGNVPSRAPADLWSPGTYAWNASLRKSFPIVGTYKFTFQADCFDVTNKVTFGYASTDTNSSAFGTTNNGSGNRDWQFAGRFEF</sequence>
<evidence type="ECO:0000313" key="8">
    <source>
        <dbReference type="Proteomes" id="UP000007113"/>
    </source>
</evidence>
<evidence type="ECO:0000256" key="3">
    <source>
        <dbReference type="ARBA" id="ARBA00023237"/>
    </source>
</evidence>
<dbReference type="eggNOG" id="COG3188">
    <property type="taxonomic scope" value="Bacteria"/>
</dbReference>
<keyword evidence="3" id="KW-0998">Cell outer membrane</keyword>
<dbReference type="InterPro" id="IPR008969">
    <property type="entry name" value="CarboxyPept-like_regulatory"/>
</dbReference>
<comment type="subcellular location">
    <subcellularLocation>
        <location evidence="1">Cell outer membrane</location>
    </subcellularLocation>
</comment>
<reference evidence="7 8" key="1">
    <citation type="submission" date="2011-11" db="EMBL/GenBank/DDBJ databases">
        <title>Complete sequence of Granulicella mallensis MP5ACTX8.</title>
        <authorList>
            <consortium name="US DOE Joint Genome Institute"/>
            <person name="Lucas S."/>
            <person name="Copeland A."/>
            <person name="Lapidus A."/>
            <person name="Cheng J.-F."/>
            <person name="Goodwin L."/>
            <person name="Pitluck S."/>
            <person name="Peters L."/>
            <person name="Lu M."/>
            <person name="Detter J.C."/>
            <person name="Han C."/>
            <person name="Tapia R."/>
            <person name="Land M."/>
            <person name="Hauser L."/>
            <person name="Kyrpides N."/>
            <person name="Ivanova N."/>
            <person name="Mikhailova N."/>
            <person name="Pagani I."/>
            <person name="Rawat S."/>
            <person name="Mannisto M."/>
            <person name="Haggblom M."/>
            <person name="Woyke T."/>
        </authorList>
    </citation>
    <scope>NUCLEOTIDE SEQUENCE [LARGE SCALE GENOMIC DNA]</scope>
    <source>
        <strain evidence="8">ATCC BAA-1857 / DSM 23137 / MP5ACTX8</strain>
    </source>
</reference>
<dbReference type="Pfam" id="PF13620">
    <property type="entry name" value="CarboxypepD_reg"/>
    <property type="match status" value="1"/>
</dbReference>
<protein>
    <submittedName>
        <fullName evidence="7">TonB-dependent receptor plug</fullName>
    </submittedName>
</protein>
<evidence type="ECO:0000256" key="1">
    <source>
        <dbReference type="ARBA" id="ARBA00004442"/>
    </source>
</evidence>
<dbReference type="OrthoDB" id="97893at2"/>